<evidence type="ECO:0000256" key="1">
    <source>
        <dbReference type="ARBA" id="ARBA00010134"/>
    </source>
</evidence>
<dbReference type="SUPFAM" id="SSF52129">
    <property type="entry name" value="Caspase-like"/>
    <property type="match status" value="1"/>
</dbReference>
<evidence type="ECO:0000259" key="8">
    <source>
        <dbReference type="PROSITE" id="PS50208"/>
    </source>
</evidence>
<dbReference type="EMBL" id="EAAA01002688">
    <property type="status" value="NOT_ANNOTATED_CDS"/>
    <property type="molecule type" value="Genomic_DNA"/>
</dbReference>
<dbReference type="OMA" id="YDGHYSW"/>
<dbReference type="PROSITE" id="PS01122">
    <property type="entry name" value="CASPASE_CYS"/>
    <property type="match status" value="1"/>
</dbReference>
<dbReference type="GO" id="GO:0006915">
    <property type="term" value="P:apoptotic process"/>
    <property type="evidence" value="ECO:0000318"/>
    <property type="project" value="GO_Central"/>
</dbReference>
<dbReference type="InterPro" id="IPR002398">
    <property type="entry name" value="Pept_C14"/>
</dbReference>
<evidence type="ECO:0008006" key="11">
    <source>
        <dbReference type="Google" id="ProtNLM"/>
    </source>
</evidence>
<dbReference type="InterPro" id="IPR011600">
    <property type="entry name" value="Pept_C14_caspase"/>
</dbReference>
<evidence type="ECO:0000256" key="3">
    <source>
        <dbReference type="ARBA" id="ARBA00022801"/>
    </source>
</evidence>
<dbReference type="InterPro" id="IPR016129">
    <property type="entry name" value="Caspase_his_AS"/>
</dbReference>
<dbReference type="AlphaFoldDB" id="F6XYE9"/>
<dbReference type="Gene3D" id="3.40.50.1460">
    <property type="match status" value="1"/>
</dbReference>
<keyword evidence="2" id="KW-0645">Protease</keyword>
<dbReference type="CDD" id="cd00032">
    <property type="entry name" value="CASc"/>
    <property type="match status" value="1"/>
</dbReference>
<dbReference type="PROSITE" id="PS50207">
    <property type="entry name" value="CASPASE_P10"/>
    <property type="match status" value="1"/>
</dbReference>
<reference evidence="9" key="4">
    <citation type="submission" date="2025-09" db="UniProtKB">
        <authorList>
            <consortium name="Ensembl"/>
        </authorList>
    </citation>
    <scope>IDENTIFICATION</scope>
</reference>
<dbReference type="GO" id="GO:0043525">
    <property type="term" value="P:positive regulation of neuron apoptotic process"/>
    <property type="evidence" value="ECO:0000318"/>
    <property type="project" value="GO_Central"/>
</dbReference>
<dbReference type="STRING" id="7719.ENSCINP00000015083"/>
<dbReference type="GO" id="GO:0006508">
    <property type="term" value="P:proteolysis"/>
    <property type="evidence" value="ECO:0007669"/>
    <property type="project" value="UniProtKB-KW"/>
</dbReference>
<dbReference type="GO" id="GO:0004197">
    <property type="term" value="F:cysteine-type endopeptidase activity"/>
    <property type="evidence" value="ECO:0000318"/>
    <property type="project" value="GO_Central"/>
</dbReference>
<protein>
    <recommendedName>
        <fullName evidence="11">Caspase family p20 domain-containing protein</fullName>
    </recommendedName>
</protein>
<dbReference type="GO" id="GO:0005737">
    <property type="term" value="C:cytoplasm"/>
    <property type="evidence" value="ECO:0000318"/>
    <property type="project" value="GO_Central"/>
</dbReference>
<organism evidence="9 10">
    <name type="scientific">Ciona intestinalis</name>
    <name type="common">Transparent sea squirt</name>
    <name type="synonym">Ascidia intestinalis</name>
    <dbReference type="NCBI Taxonomy" id="7719"/>
    <lineage>
        <taxon>Eukaryota</taxon>
        <taxon>Metazoa</taxon>
        <taxon>Chordata</taxon>
        <taxon>Tunicata</taxon>
        <taxon>Ascidiacea</taxon>
        <taxon>Phlebobranchia</taxon>
        <taxon>Cionidae</taxon>
        <taxon>Ciona</taxon>
    </lineage>
</organism>
<dbReference type="SMART" id="SM00115">
    <property type="entry name" value="CASc"/>
    <property type="match status" value="1"/>
</dbReference>
<dbReference type="PANTHER" id="PTHR10454:SF232">
    <property type="entry name" value="AT03047P-RELATED"/>
    <property type="match status" value="1"/>
</dbReference>
<dbReference type="InterPro" id="IPR033139">
    <property type="entry name" value="Caspase_cys_AS"/>
</dbReference>
<dbReference type="GeneTree" id="ENSGT00940000153232"/>
<evidence type="ECO:0000313" key="10">
    <source>
        <dbReference type="Proteomes" id="UP000008144"/>
    </source>
</evidence>
<dbReference type="PRINTS" id="PR00376">
    <property type="entry name" value="IL1BCENZYME"/>
</dbReference>
<keyword evidence="5" id="KW-0865">Zymogen</keyword>
<reference evidence="10" key="1">
    <citation type="journal article" date="2002" name="Science">
        <title>The draft genome of Ciona intestinalis: insights into chordate and vertebrate origins.</title>
        <authorList>
            <person name="Dehal P."/>
            <person name="Satou Y."/>
            <person name="Campbell R.K."/>
            <person name="Chapman J."/>
            <person name="Degnan B."/>
            <person name="De Tomaso A."/>
            <person name="Davidson B."/>
            <person name="Di Gregorio A."/>
            <person name="Gelpke M."/>
            <person name="Goodstein D.M."/>
            <person name="Harafuji N."/>
            <person name="Hastings K.E."/>
            <person name="Ho I."/>
            <person name="Hotta K."/>
            <person name="Huang W."/>
            <person name="Kawashima T."/>
            <person name="Lemaire P."/>
            <person name="Martinez D."/>
            <person name="Meinertzhagen I.A."/>
            <person name="Necula S."/>
            <person name="Nonaka M."/>
            <person name="Putnam N."/>
            <person name="Rash S."/>
            <person name="Saiga H."/>
            <person name="Satake M."/>
            <person name="Terry A."/>
            <person name="Yamada L."/>
            <person name="Wang H.G."/>
            <person name="Awazu S."/>
            <person name="Azumi K."/>
            <person name="Boore J."/>
            <person name="Branno M."/>
            <person name="Chin-Bow S."/>
            <person name="DeSantis R."/>
            <person name="Doyle S."/>
            <person name="Francino P."/>
            <person name="Keys D.N."/>
            <person name="Haga S."/>
            <person name="Hayashi H."/>
            <person name="Hino K."/>
            <person name="Imai K.S."/>
            <person name="Inaba K."/>
            <person name="Kano S."/>
            <person name="Kobayashi K."/>
            <person name="Kobayashi M."/>
            <person name="Lee B.I."/>
            <person name="Makabe K.W."/>
            <person name="Manohar C."/>
            <person name="Matassi G."/>
            <person name="Medina M."/>
            <person name="Mochizuki Y."/>
            <person name="Mount S."/>
            <person name="Morishita T."/>
            <person name="Miura S."/>
            <person name="Nakayama A."/>
            <person name="Nishizaka S."/>
            <person name="Nomoto H."/>
            <person name="Ohta F."/>
            <person name="Oishi K."/>
            <person name="Rigoutsos I."/>
            <person name="Sano M."/>
            <person name="Sasaki A."/>
            <person name="Sasakura Y."/>
            <person name="Shoguchi E."/>
            <person name="Shin-i T."/>
            <person name="Spagnuolo A."/>
            <person name="Stainier D."/>
            <person name="Suzuki M.M."/>
            <person name="Tassy O."/>
            <person name="Takatori N."/>
            <person name="Tokuoka M."/>
            <person name="Yagi K."/>
            <person name="Yoshizaki F."/>
            <person name="Wada S."/>
            <person name="Zhang C."/>
            <person name="Hyatt P.D."/>
            <person name="Larimer F."/>
            <person name="Detter C."/>
            <person name="Doggett N."/>
            <person name="Glavina T."/>
            <person name="Hawkins T."/>
            <person name="Richardson P."/>
            <person name="Lucas S."/>
            <person name="Kohara Y."/>
            <person name="Levine M."/>
            <person name="Satoh N."/>
            <person name="Rokhsar D.S."/>
        </authorList>
    </citation>
    <scope>NUCLEOTIDE SEQUENCE [LARGE SCALE GENOMIC DNA]</scope>
</reference>
<keyword evidence="10" id="KW-1185">Reference proteome</keyword>
<dbReference type="PANTHER" id="PTHR10454">
    <property type="entry name" value="CASPASE"/>
    <property type="match status" value="1"/>
</dbReference>
<evidence type="ECO:0000256" key="5">
    <source>
        <dbReference type="ARBA" id="ARBA00023145"/>
    </source>
</evidence>
<sequence length="319" mass="36199">MQVENLCQVCQATFDRGDSFDAGFDPISVPIRHPDRTTVRRELKDGDDKIEPSVWDVKFDYFEYNMSFPKRGIFLIFDQENFDYGLQQRVGSKLDRIVLEETAIKLGFTPNVCHDYTKDDVYAELRKISQMNHSQYDCFACAILTHGEEDEMVYAKDDSMKLKTLISRVSATECPSLAGKPKLFFVQACRGKEISQPAICTTACLKRQQVQSDSIPDVDSEETPKIPAEADILVAYSTQPGQVSVRNEYTGSVFVQTMCAALKQRGGELELVQLLTRVNRNIALTFETNMCSPKFDKKKQMPSIVSQLTAELYFRPKDT</sequence>
<dbReference type="FunFam" id="3.40.50.1460:FF:000044">
    <property type="entry name" value="Caspase, apoptotic cysteine protease, putative"/>
    <property type="match status" value="1"/>
</dbReference>
<evidence type="ECO:0000256" key="6">
    <source>
        <dbReference type="RuleBase" id="RU003971"/>
    </source>
</evidence>
<evidence type="ECO:0000313" key="9">
    <source>
        <dbReference type="Ensembl" id="ENSCINP00000015083.3"/>
    </source>
</evidence>
<proteinExistence type="inferred from homology"/>
<dbReference type="HOGENOM" id="CLU_036904_2_0_1"/>
<dbReference type="Ensembl" id="ENSCINT00000015083.3">
    <property type="protein sequence ID" value="ENSCINP00000015083.3"/>
    <property type="gene ID" value="ENSCING00000007344.3"/>
</dbReference>
<evidence type="ECO:0000259" key="7">
    <source>
        <dbReference type="PROSITE" id="PS50207"/>
    </source>
</evidence>
<dbReference type="PROSITE" id="PS01121">
    <property type="entry name" value="CASPASE_HIS"/>
    <property type="match status" value="1"/>
</dbReference>
<dbReference type="InterPro" id="IPR029030">
    <property type="entry name" value="Caspase-like_dom_sf"/>
</dbReference>
<dbReference type="Gene3D" id="3.30.70.1470">
    <property type="entry name" value="Caspase-like"/>
    <property type="match status" value="1"/>
</dbReference>
<dbReference type="Pfam" id="PF00656">
    <property type="entry name" value="Peptidase_C14"/>
    <property type="match status" value="1"/>
</dbReference>
<name>F6XYE9_CIOIN</name>
<dbReference type="InterPro" id="IPR015917">
    <property type="entry name" value="Pept_C14A"/>
</dbReference>
<evidence type="ECO:0000256" key="2">
    <source>
        <dbReference type="ARBA" id="ARBA00022670"/>
    </source>
</evidence>
<feature type="domain" description="Caspase family p20" evidence="8">
    <location>
        <begin position="70"/>
        <end position="193"/>
    </location>
</feature>
<keyword evidence="3" id="KW-0378">Hydrolase</keyword>
<comment type="similarity">
    <text evidence="1 6">Belongs to the peptidase C14A family.</text>
</comment>
<evidence type="ECO:0000256" key="4">
    <source>
        <dbReference type="ARBA" id="ARBA00022807"/>
    </source>
</evidence>
<dbReference type="PROSITE" id="PS50208">
    <property type="entry name" value="CASPASE_P20"/>
    <property type="match status" value="1"/>
</dbReference>
<keyword evidence="4" id="KW-0788">Thiol protease</keyword>
<dbReference type="InParanoid" id="F6XYE9"/>
<dbReference type="Proteomes" id="UP000008144">
    <property type="component" value="Chromosome 8"/>
</dbReference>
<reference evidence="9" key="2">
    <citation type="journal article" date="2008" name="Genome Biol.">
        <title>Improved genome assembly and evidence-based global gene model set for the chordate Ciona intestinalis: new insight into intron and operon populations.</title>
        <authorList>
            <person name="Satou Y."/>
            <person name="Mineta K."/>
            <person name="Ogasawara M."/>
            <person name="Sasakura Y."/>
            <person name="Shoguchi E."/>
            <person name="Ueno K."/>
            <person name="Yamada L."/>
            <person name="Matsumoto J."/>
            <person name="Wasserscheid J."/>
            <person name="Dewar K."/>
            <person name="Wiley G.B."/>
            <person name="Macmil S.L."/>
            <person name="Roe B.A."/>
            <person name="Zeller R.W."/>
            <person name="Hastings K.E."/>
            <person name="Lemaire P."/>
            <person name="Lindquist E."/>
            <person name="Endo T."/>
            <person name="Hotta K."/>
            <person name="Inaba K."/>
        </authorList>
    </citation>
    <scope>NUCLEOTIDE SEQUENCE [LARGE SCALE GENOMIC DNA]</scope>
    <source>
        <strain evidence="9">wild type</strain>
    </source>
</reference>
<feature type="domain" description="Caspase family p10" evidence="7">
    <location>
        <begin position="222"/>
        <end position="316"/>
    </location>
</feature>
<dbReference type="InterPro" id="IPR001309">
    <property type="entry name" value="Pept_C14_p20"/>
</dbReference>
<reference evidence="9" key="3">
    <citation type="submission" date="2025-08" db="UniProtKB">
        <authorList>
            <consortium name="Ensembl"/>
        </authorList>
    </citation>
    <scope>IDENTIFICATION</scope>
</reference>
<dbReference type="InterPro" id="IPR002138">
    <property type="entry name" value="Pept_C14_p10"/>
</dbReference>
<accession>F6XYE9</accession>